<dbReference type="InterPro" id="IPR051393">
    <property type="entry name" value="ABC_transporter_permease"/>
</dbReference>
<comment type="caution">
    <text evidence="9">The sequence shown here is derived from an EMBL/GenBank/DDBJ whole genome shotgun (WGS) entry which is preliminary data.</text>
</comment>
<feature type="transmembrane region" description="Helical" evidence="7">
    <location>
        <begin position="210"/>
        <end position="230"/>
    </location>
</feature>
<dbReference type="InterPro" id="IPR035277">
    <property type="entry name" value="MalF_N"/>
</dbReference>
<dbReference type="Proteomes" id="UP001597448">
    <property type="component" value="Unassembled WGS sequence"/>
</dbReference>
<feature type="transmembrane region" description="Helical" evidence="7">
    <location>
        <begin position="71"/>
        <end position="96"/>
    </location>
</feature>
<keyword evidence="2 7" id="KW-0813">Transport</keyword>
<sequence length="296" mass="33295">MNAKLGLYRKEKIYGFLFILPPLLGLLIFTLYPMIYSIYGSFTDWDGLGQMNFIGLGNFTDLWSDELFHKALFNTLFMMLGIPIGITLALLLALGLNRGVPGTTAFRVIYYVPVISSLAAVSIMWNWAYNGDYGLVNQFLDLFGISGPNWMANKYTVKPALIIMAVWKGLGYTMLLYLAALQSVSRSYYEAAELDGANGFQSFWHITWPMVRPVTFFIIVTNIIGGSQIFTEMNIMTPTGGPEYASASVVFYIWQKAFGNFQMGYASAMAVFLGVFIFVVTLIQFRMNEKQSFDVD</sequence>
<feature type="transmembrane region" description="Helical" evidence="7">
    <location>
        <begin position="160"/>
        <end position="180"/>
    </location>
</feature>
<evidence type="ECO:0000259" key="8">
    <source>
        <dbReference type="PROSITE" id="PS50928"/>
    </source>
</evidence>
<comment type="similarity">
    <text evidence="7">Belongs to the binding-protein-dependent transport system permease family.</text>
</comment>
<dbReference type="PANTHER" id="PTHR30193">
    <property type="entry name" value="ABC TRANSPORTER PERMEASE PROTEIN"/>
    <property type="match status" value="1"/>
</dbReference>
<organism evidence="9 10">
    <name type="scientific">Paenibacillus rhizoplanae</name>
    <dbReference type="NCBI Taxonomy" id="1917181"/>
    <lineage>
        <taxon>Bacteria</taxon>
        <taxon>Bacillati</taxon>
        <taxon>Bacillota</taxon>
        <taxon>Bacilli</taxon>
        <taxon>Bacillales</taxon>
        <taxon>Paenibacillaceae</taxon>
        <taxon>Paenibacillus</taxon>
    </lineage>
</organism>
<dbReference type="EMBL" id="JBHUKY010000016">
    <property type="protein sequence ID" value="MFD2409468.1"/>
    <property type="molecule type" value="Genomic_DNA"/>
</dbReference>
<proteinExistence type="inferred from homology"/>
<keyword evidence="5 7" id="KW-1133">Transmembrane helix</keyword>
<reference evidence="10" key="1">
    <citation type="journal article" date="2019" name="Int. J. Syst. Evol. Microbiol.">
        <title>The Global Catalogue of Microorganisms (GCM) 10K type strain sequencing project: providing services to taxonomists for standard genome sequencing and annotation.</title>
        <authorList>
            <consortium name="The Broad Institute Genomics Platform"/>
            <consortium name="The Broad Institute Genome Sequencing Center for Infectious Disease"/>
            <person name="Wu L."/>
            <person name="Ma J."/>
        </authorList>
    </citation>
    <scope>NUCLEOTIDE SEQUENCE [LARGE SCALE GENOMIC DNA]</scope>
    <source>
        <strain evidence="10">CCM 8725</strain>
    </source>
</reference>
<keyword evidence="4 7" id="KW-0812">Transmembrane</keyword>
<dbReference type="InterPro" id="IPR035906">
    <property type="entry name" value="MetI-like_sf"/>
</dbReference>
<evidence type="ECO:0000256" key="3">
    <source>
        <dbReference type="ARBA" id="ARBA00022475"/>
    </source>
</evidence>
<keyword evidence="10" id="KW-1185">Reference proteome</keyword>
<dbReference type="PROSITE" id="PS50928">
    <property type="entry name" value="ABC_TM1"/>
    <property type="match status" value="1"/>
</dbReference>
<protein>
    <submittedName>
        <fullName evidence="9">Carbohydrate ABC transporter permease</fullName>
    </submittedName>
</protein>
<name>A0ABW5F330_9BACL</name>
<feature type="transmembrane region" description="Helical" evidence="7">
    <location>
        <begin position="12"/>
        <end position="35"/>
    </location>
</feature>
<evidence type="ECO:0000256" key="6">
    <source>
        <dbReference type="ARBA" id="ARBA00023136"/>
    </source>
</evidence>
<dbReference type="PANTHER" id="PTHR30193:SF37">
    <property type="entry name" value="INNER MEMBRANE ABC TRANSPORTER PERMEASE PROTEIN YCJO"/>
    <property type="match status" value="1"/>
</dbReference>
<evidence type="ECO:0000256" key="1">
    <source>
        <dbReference type="ARBA" id="ARBA00004651"/>
    </source>
</evidence>
<feature type="transmembrane region" description="Helical" evidence="7">
    <location>
        <begin position="263"/>
        <end position="283"/>
    </location>
</feature>
<keyword evidence="3" id="KW-1003">Cell membrane</keyword>
<evidence type="ECO:0000256" key="2">
    <source>
        <dbReference type="ARBA" id="ARBA00022448"/>
    </source>
</evidence>
<evidence type="ECO:0000256" key="5">
    <source>
        <dbReference type="ARBA" id="ARBA00022989"/>
    </source>
</evidence>
<dbReference type="SUPFAM" id="SSF160964">
    <property type="entry name" value="MalF N-terminal region-like"/>
    <property type="match status" value="1"/>
</dbReference>
<evidence type="ECO:0000256" key="7">
    <source>
        <dbReference type="RuleBase" id="RU363032"/>
    </source>
</evidence>
<dbReference type="Pfam" id="PF00528">
    <property type="entry name" value="BPD_transp_1"/>
    <property type="match status" value="1"/>
</dbReference>
<accession>A0ABW5F330</accession>
<keyword evidence="6 7" id="KW-0472">Membrane</keyword>
<dbReference type="RefSeq" id="WP_209993799.1">
    <property type="nucleotide sequence ID" value="NZ_JBHUKY010000016.1"/>
</dbReference>
<dbReference type="Gene3D" id="1.10.3720.10">
    <property type="entry name" value="MetI-like"/>
    <property type="match status" value="1"/>
</dbReference>
<feature type="domain" description="ABC transmembrane type-1" evidence="8">
    <location>
        <begin position="67"/>
        <end position="284"/>
    </location>
</feature>
<dbReference type="InterPro" id="IPR000515">
    <property type="entry name" value="MetI-like"/>
</dbReference>
<evidence type="ECO:0000256" key="4">
    <source>
        <dbReference type="ARBA" id="ARBA00022692"/>
    </source>
</evidence>
<feature type="transmembrane region" description="Helical" evidence="7">
    <location>
        <begin position="108"/>
        <end position="128"/>
    </location>
</feature>
<dbReference type="SUPFAM" id="SSF161098">
    <property type="entry name" value="MetI-like"/>
    <property type="match status" value="1"/>
</dbReference>
<gene>
    <name evidence="9" type="ORF">ACFSX3_06290</name>
</gene>
<evidence type="ECO:0000313" key="10">
    <source>
        <dbReference type="Proteomes" id="UP001597448"/>
    </source>
</evidence>
<dbReference type="Gene3D" id="1.20.58.370">
    <property type="entry name" value="MalF N-terminal region-like"/>
    <property type="match status" value="1"/>
</dbReference>
<comment type="subcellular location">
    <subcellularLocation>
        <location evidence="1 7">Cell membrane</location>
        <topology evidence="1 7">Multi-pass membrane protein</topology>
    </subcellularLocation>
</comment>
<evidence type="ECO:0000313" key="9">
    <source>
        <dbReference type="EMBL" id="MFD2409468.1"/>
    </source>
</evidence>
<dbReference type="CDD" id="cd06261">
    <property type="entry name" value="TM_PBP2"/>
    <property type="match status" value="1"/>
</dbReference>